<dbReference type="AlphaFoldDB" id="A0A0A9EPL7"/>
<reference evidence="1" key="1">
    <citation type="submission" date="2014-09" db="EMBL/GenBank/DDBJ databases">
        <authorList>
            <person name="Magalhaes I.L.F."/>
            <person name="Oliveira U."/>
            <person name="Santos F.R."/>
            <person name="Vidigal T.H.D.A."/>
            <person name="Brescovit A.D."/>
            <person name="Santos A.J."/>
        </authorList>
    </citation>
    <scope>NUCLEOTIDE SEQUENCE</scope>
    <source>
        <tissue evidence="1">Shoot tissue taken approximately 20 cm above the soil surface</tissue>
    </source>
</reference>
<name>A0A0A9EPL7_ARUDO</name>
<organism evidence="1">
    <name type="scientific">Arundo donax</name>
    <name type="common">Giant reed</name>
    <name type="synonym">Donax arundinaceus</name>
    <dbReference type="NCBI Taxonomy" id="35708"/>
    <lineage>
        <taxon>Eukaryota</taxon>
        <taxon>Viridiplantae</taxon>
        <taxon>Streptophyta</taxon>
        <taxon>Embryophyta</taxon>
        <taxon>Tracheophyta</taxon>
        <taxon>Spermatophyta</taxon>
        <taxon>Magnoliopsida</taxon>
        <taxon>Liliopsida</taxon>
        <taxon>Poales</taxon>
        <taxon>Poaceae</taxon>
        <taxon>PACMAD clade</taxon>
        <taxon>Arundinoideae</taxon>
        <taxon>Arundineae</taxon>
        <taxon>Arundo</taxon>
    </lineage>
</organism>
<accession>A0A0A9EPL7</accession>
<proteinExistence type="predicted"/>
<dbReference type="EMBL" id="GBRH01195859">
    <property type="protein sequence ID" value="JAE02037.1"/>
    <property type="molecule type" value="Transcribed_RNA"/>
</dbReference>
<sequence>MLLHCFIYHHSLAIYSYAISKLQIKSDKLSD</sequence>
<reference evidence="1" key="2">
    <citation type="journal article" date="2015" name="Data Brief">
        <title>Shoot transcriptome of the giant reed, Arundo donax.</title>
        <authorList>
            <person name="Barrero R.A."/>
            <person name="Guerrero F.D."/>
            <person name="Moolhuijzen P."/>
            <person name="Goolsby J.A."/>
            <person name="Tidwell J."/>
            <person name="Bellgard S.E."/>
            <person name="Bellgard M.I."/>
        </authorList>
    </citation>
    <scope>NUCLEOTIDE SEQUENCE</scope>
    <source>
        <tissue evidence="1">Shoot tissue taken approximately 20 cm above the soil surface</tissue>
    </source>
</reference>
<protein>
    <submittedName>
        <fullName evidence="1">Uncharacterized protein</fullName>
    </submittedName>
</protein>
<evidence type="ECO:0000313" key="1">
    <source>
        <dbReference type="EMBL" id="JAE02037.1"/>
    </source>
</evidence>